<comment type="caution">
    <text evidence="2">The sequence shown here is derived from an EMBL/GenBank/DDBJ whole genome shotgun (WGS) entry which is preliminary data.</text>
</comment>
<accession>A0A9D4SW00</accession>
<dbReference type="Proteomes" id="UP000821837">
    <property type="component" value="Chromosome 5"/>
</dbReference>
<proteinExistence type="predicted"/>
<keyword evidence="3" id="KW-1185">Reference proteome</keyword>
<sequence>MLRLLRLPVKPFKPVYSRAWFIQLRAGVHAARCTRSCADGVKALPMMHAISLDALPVELRDLAAASTPSPLPYDDICAAMLSCYGKTYYQLSGSRDFQASPPLQRAVLTGLQHTLDHDLALSATTPSTLDPATGASISAFNHHDDVEDVPTQTNN</sequence>
<evidence type="ECO:0000256" key="1">
    <source>
        <dbReference type="SAM" id="MobiDB-lite"/>
    </source>
</evidence>
<gene>
    <name evidence="2" type="ORF">HPB52_010223</name>
</gene>
<name>A0A9D4SW00_RHISA</name>
<protein>
    <submittedName>
        <fullName evidence="2">Uncharacterized protein</fullName>
    </submittedName>
</protein>
<reference evidence="2" key="2">
    <citation type="submission" date="2021-09" db="EMBL/GenBank/DDBJ databases">
        <authorList>
            <person name="Jia N."/>
            <person name="Wang J."/>
            <person name="Shi W."/>
            <person name="Du L."/>
            <person name="Sun Y."/>
            <person name="Zhan W."/>
            <person name="Jiang J."/>
            <person name="Wang Q."/>
            <person name="Zhang B."/>
            <person name="Ji P."/>
            <person name="Sakyi L.B."/>
            <person name="Cui X."/>
            <person name="Yuan T."/>
            <person name="Jiang B."/>
            <person name="Yang W."/>
            <person name="Lam T.T.-Y."/>
            <person name="Chang Q."/>
            <person name="Ding S."/>
            <person name="Wang X."/>
            <person name="Zhu J."/>
            <person name="Ruan X."/>
            <person name="Zhao L."/>
            <person name="Wei J."/>
            <person name="Que T."/>
            <person name="Du C."/>
            <person name="Cheng J."/>
            <person name="Dai P."/>
            <person name="Han X."/>
            <person name="Huang E."/>
            <person name="Gao Y."/>
            <person name="Liu J."/>
            <person name="Shao H."/>
            <person name="Ye R."/>
            <person name="Li L."/>
            <person name="Wei W."/>
            <person name="Wang X."/>
            <person name="Wang C."/>
            <person name="Huo Q."/>
            <person name="Li W."/>
            <person name="Guo W."/>
            <person name="Chen H."/>
            <person name="Chen S."/>
            <person name="Zhou L."/>
            <person name="Zhou L."/>
            <person name="Ni X."/>
            <person name="Tian J."/>
            <person name="Zhou Y."/>
            <person name="Sheng Y."/>
            <person name="Liu T."/>
            <person name="Pan Y."/>
            <person name="Xia L."/>
            <person name="Li J."/>
            <person name="Zhao F."/>
            <person name="Cao W."/>
        </authorList>
    </citation>
    <scope>NUCLEOTIDE SEQUENCE</scope>
    <source>
        <strain evidence="2">Rsan-2018</strain>
        <tissue evidence="2">Larvae</tissue>
    </source>
</reference>
<dbReference type="EMBL" id="JABSTV010001251">
    <property type="protein sequence ID" value="KAH7951505.1"/>
    <property type="molecule type" value="Genomic_DNA"/>
</dbReference>
<evidence type="ECO:0000313" key="3">
    <source>
        <dbReference type="Proteomes" id="UP000821837"/>
    </source>
</evidence>
<reference evidence="2" key="1">
    <citation type="journal article" date="2020" name="Cell">
        <title>Large-Scale Comparative Analyses of Tick Genomes Elucidate Their Genetic Diversity and Vector Capacities.</title>
        <authorList>
            <consortium name="Tick Genome and Microbiome Consortium (TIGMIC)"/>
            <person name="Jia N."/>
            <person name="Wang J."/>
            <person name="Shi W."/>
            <person name="Du L."/>
            <person name="Sun Y."/>
            <person name="Zhan W."/>
            <person name="Jiang J.F."/>
            <person name="Wang Q."/>
            <person name="Zhang B."/>
            <person name="Ji P."/>
            <person name="Bell-Sakyi L."/>
            <person name="Cui X.M."/>
            <person name="Yuan T.T."/>
            <person name="Jiang B.G."/>
            <person name="Yang W.F."/>
            <person name="Lam T.T."/>
            <person name="Chang Q.C."/>
            <person name="Ding S.J."/>
            <person name="Wang X.J."/>
            <person name="Zhu J.G."/>
            <person name="Ruan X.D."/>
            <person name="Zhao L."/>
            <person name="Wei J.T."/>
            <person name="Ye R.Z."/>
            <person name="Que T.C."/>
            <person name="Du C.H."/>
            <person name="Zhou Y.H."/>
            <person name="Cheng J.X."/>
            <person name="Dai P.F."/>
            <person name="Guo W.B."/>
            <person name="Han X.H."/>
            <person name="Huang E.J."/>
            <person name="Li L.F."/>
            <person name="Wei W."/>
            <person name="Gao Y.C."/>
            <person name="Liu J.Z."/>
            <person name="Shao H.Z."/>
            <person name="Wang X."/>
            <person name="Wang C.C."/>
            <person name="Yang T.C."/>
            <person name="Huo Q.B."/>
            <person name="Li W."/>
            <person name="Chen H.Y."/>
            <person name="Chen S.E."/>
            <person name="Zhou L.G."/>
            <person name="Ni X.B."/>
            <person name="Tian J.H."/>
            <person name="Sheng Y."/>
            <person name="Liu T."/>
            <person name="Pan Y.S."/>
            <person name="Xia L.Y."/>
            <person name="Li J."/>
            <person name="Zhao F."/>
            <person name="Cao W.C."/>
        </authorList>
    </citation>
    <scope>NUCLEOTIDE SEQUENCE</scope>
    <source>
        <strain evidence="2">Rsan-2018</strain>
    </source>
</reference>
<feature type="region of interest" description="Disordered" evidence="1">
    <location>
        <begin position="132"/>
        <end position="155"/>
    </location>
</feature>
<organism evidence="2 3">
    <name type="scientific">Rhipicephalus sanguineus</name>
    <name type="common">Brown dog tick</name>
    <name type="synonym">Ixodes sanguineus</name>
    <dbReference type="NCBI Taxonomy" id="34632"/>
    <lineage>
        <taxon>Eukaryota</taxon>
        <taxon>Metazoa</taxon>
        <taxon>Ecdysozoa</taxon>
        <taxon>Arthropoda</taxon>
        <taxon>Chelicerata</taxon>
        <taxon>Arachnida</taxon>
        <taxon>Acari</taxon>
        <taxon>Parasitiformes</taxon>
        <taxon>Ixodida</taxon>
        <taxon>Ixodoidea</taxon>
        <taxon>Ixodidae</taxon>
        <taxon>Rhipicephalinae</taxon>
        <taxon>Rhipicephalus</taxon>
        <taxon>Rhipicephalus</taxon>
    </lineage>
</organism>
<evidence type="ECO:0000313" key="2">
    <source>
        <dbReference type="EMBL" id="KAH7951505.1"/>
    </source>
</evidence>
<dbReference type="AlphaFoldDB" id="A0A9D4SW00"/>